<accession>A0A6J5RFX4</accession>
<dbReference type="EMBL" id="LR797147">
    <property type="protein sequence ID" value="CAB4190584.1"/>
    <property type="molecule type" value="Genomic_DNA"/>
</dbReference>
<feature type="compositionally biased region" description="Low complexity" evidence="2">
    <location>
        <begin position="147"/>
        <end position="159"/>
    </location>
</feature>
<gene>
    <name evidence="3" type="ORF">UFOVP1202_68</name>
</gene>
<feature type="compositionally biased region" description="Low complexity" evidence="2">
    <location>
        <begin position="228"/>
        <end position="249"/>
    </location>
</feature>
<name>A0A6J5RFX4_9CAUD</name>
<reference evidence="3" key="1">
    <citation type="submission" date="2020-05" db="EMBL/GenBank/DDBJ databases">
        <authorList>
            <person name="Chiriac C."/>
            <person name="Salcher M."/>
            <person name="Ghai R."/>
            <person name="Kavagutti S V."/>
        </authorList>
    </citation>
    <scope>NUCLEOTIDE SEQUENCE</scope>
</reference>
<sequence>MSDDNDDIDVEVEGGSQVEVLTDDSDDELSDYSGKVKNRINKLTERYRREQRDREESQRLAQHLYNENQALQQRIKGLDSGYLSEYGTRLEAQAFAAKDAFKKAYESGDPDALATAQEQMGKIAIDQERYRLAKQRNQRVEQEAPVQQQQQQQQQQYQQRGVQPVDAKAKTWAERNEWFGTDKMLTAGALAIHSTLVEDEGFDPTSEEYYNEVDRRVRQEFPKKFKTSQSAAPARVASVAASASKTATQGRRSVKLTASQVAMAKRLNVPLEEYAKYVKD</sequence>
<organism evidence="3">
    <name type="scientific">uncultured Caudovirales phage</name>
    <dbReference type="NCBI Taxonomy" id="2100421"/>
    <lineage>
        <taxon>Viruses</taxon>
        <taxon>Duplodnaviria</taxon>
        <taxon>Heunggongvirae</taxon>
        <taxon>Uroviricota</taxon>
        <taxon>Caudoviricetes</taxon>
        <taxon>Peduoviridae</taxon>
        <taxon>Maltschvirus</taxon>
        <taxon>Maltschvirus maltsch</taxon>
    </lineage>
</organism>
<feature type="coiled-coil region" evidence="1">
    <location>
        <begin position="33"/>
        <end position="74"/>
    </location>
</feature>
<proteinExistence type="predicted"/>
<evidence type="ECO:0000313" key="3">
    <source>
        <dbReference type="EMBL" id="CAB4190584.1"/>
    </source>
</evidence>
<evidence type="ECO:0000256" key="2">
    <source>
        <dbReference type="SAM" id="MobiDB-lite"/>
    </source>
</evidence>
<evidence type="ECO:0000256" key="1">
    <source>
        <dbReference type="SAM" id="Coils"/>
    </source>
</evidence>
<feature type="region of interest" description="Disordered" evidence="2">
    <location>
        <begin position="134"/>
        <end position="162"/>
    </location>
</feature>
<protein>
    <submittedName>
        <fullName evidence="3">Uncharacterized protein</fullName>
    </submittedName>
</protein>
<keyword evidence="1" id="KW-0175">Coiled coil</keyword>
<feature type="region of interest" description="Disordered" evidence="2">
    <location>
        <begin position="224"/>
        <end position="253"/>
    </location>
</feature>